<evidence type="ECO:0000313" key="1">
    <source>
        <dbReference type="EMBL" id="KXZ41550.1"/>
    </source>
</evidence>
<proteinExistence type="predicted"/>
<reference evidence="2" key="1">
    <citation type="journal article" date="2016" name="Nat. Commun.">
        <title>The Gonium pectorale genome demonstrates co-option of cell cycle regulation during the evolution of multicellularity.</title>
        <authorList>
            <person name="Hanschen E.R."/>
            <person name="Marriage T.N."/>
            <person name="Ferris P.J."/>
            <person name="Hamaji T."/>
            <person name="Toyoda A."/>
            <person name="Fujiyama A."/>
            <person name="Neme R."/>
            <person name="Noguchi H."/>
            <person name="Minakuchi Y."/>
            <person name="Suzuki M."/>
            <person name="Kawai-Toyooka H."/>
            <person name="Smith D.R."/>
            <person name="Sparks H."/>
            <person name="Anderson J."/>
            <person name="Bakaric R."/>
            <person name="Luria V."/>
            <person name="Karger A."/>
            <person name="Kirschner M.W."/>
            <person name="Durand P.M."/>
            <person name="Michod R.E."/>
            <person name="Nozaki H."/>
            <person name="Olson B.J."/>
        </authorList>
    </citation>
    <scope>NUCLEOTIDE SEQUENCE [LARGE SCALE GENOMIC DNA]</scope>
    <source>
        <strain evidence="2">NIES-2863</strain>
    </source>
</reference>
<name>A0A150FWY5_GONPE</name>
<dbReference type="EMBL" id="LSYV01000397">
    <property type="protein sequence ID" value="KXZ41550.1"/>
    <property type="molecule type" value="Genomic_DNA"/>
</dbReference>
<comment type="caution">
    <text evidence="1">The sequence shown here is derived from an EMBL/GenBank/DDBJ whole genome shotgun (WGS) entry which is preliminary data.</text>
</comment>
<evidence type="ECO:0000313" key="2">
    <source>
        <dbReference type="Proteomes" id="UP000075714"/>
    </source>
</evidence>
<gene>
    <name evidence="1" type="ORF">GPECTOR_400g231</name>
</gene>
<keyword evidence="2" id="KW-1185">Reference proteome</keyword>
<protein>
    <submittedName>
        <fullName evidence="1">Uncharacterized protein</fullName>
    </submittedName>
</protein>
<sequence length="156" mass="17893">MSSVDRVCYWDNERSGQVAEQIHREKGIQRKYFADQEAAGRIVPKPPSPPPVHKTLLETVGIPDHVKTIKSDPEQAMSLNISKHTWKANPGYIVRDGPAMASVMKKDYTWDQEEIDLMKEQGHLDKKFNRRRDDFVDYCEASARMTHLMKGPNNGK</sequence>
<dbReference type="OrthoDB" id="567516at2759"/>
<accession>A0A150FWY5</accession>
<dbReference type="AlphaFoldDB" id="A0A150FWY5"/>
<organism evidence="1 2">
    <name type="scientific">Gonium pectorale</name>
    <name type="common">Green alga</name>
    <dbReference type="NCBI Taxonomy" id="33097"/>
    <lineage>
        <taxon>Eukaryota</taxon>
        <taxon>Viridiplantae</taxon>
        <taxon>Chlorophyta</taxon>
        <taxon>core chlorophytes</taxon>
        <taxon>Chlorophyceae</taxon>
        <taxon>CS clade</taxon>
        <taxon>Chlamydomonadales</taxon>
        <taxon>Volvocaceae</taxon>
        <taxon>Gonium</taxon>
    </lineage>
</organism>
<dbReference type="Proteomes" id="UP000075714">
    <property type="component" value="Unassembled WGS sequence"/>
</dbReference>